<evidence type="ECO:0000313" key="2">
    <source>
        <dbReference type="EMBL" id="RIJ28301.1"/>
    </source>
</evidence>
<accession>A0A399RCX4</accession>
<evidence type="ECO:0008006" key="4">
    <source>
        <dbReference type="Google" id="ProtNLM"/>
    </source>
</evidence>
<keyword evidence="3" id="KW-1185">Reference proteome</keyword>
<organism evidence="2 3">
    <name type="scientific">Henriciella mobilis</name>
    <dbReference type="NCBI Taxonomy" id="2305467"/>
    <lineage>
        <taxon>Bacteria</taxon>
        <taxon>Pseudomonadati</taxon>
        <taxon>Pseudomonadota</taxon>
        <taxon>Alphaproteobacteria</taxon>
        <taxon>Hyphomonadales</taxon>
        <taxon>Hyphomonadaceae</taxon>
        <taxon>Henriciella</taxon>
    </lineage>
</organism>
<keyword evidence="1" id="KW-0732">Signal</keyword>
<dbReference type="RefSeq" id="WP_119376836.1">
    <property type="nucleotide sequence ID" value="NZ_QWFX01000013.1"/>
</dbReference>
<protein>
    <recommendedName>
        <fullName evidence="4">Lipoprotein</fullName>
    </recommendedName>
</protein>
<evidence type="ECO:0000256" key="1">
    <source>
        <dbReference type="SAM" id="SignalP"/>
    </source>
</evidence>
<sequence length="174" mass="19455">MRIALLTALVSATLLAACQTATPYGPMDGQYGYSDQQIESDRYQVAFRGNSATPRETVEAFLLYRAAELTVANGADYFMVVERATDTSSTWRAAGHTPAVYGYYPYARHRFPYYSYGYPWAYDATDRESRRYEAHAYIKLFSGDKPEDGANVYDAREVLANLEPMILSSQASSG</sequence>
<dbReference type="EMBL" id="QWFX01000013">
    <property type="protein sequence ID" value="RIJ28301.1"/>
    <property type="molecule type" value="Genomic_DNA"/>
</dbReference>
<comment type="caution">
    <text evidence="2">The sequence shown here is derived from an EMBL/GenBank/DDBJ whole genome shotgun (WGS) entry which is preliminary data.</text>
</comment>
<dbReference type="PROSITE" id="PS51257">
    <property type="entry name" value="PROKAR_LIPOPROTEIN"/>
    <property type="match status" value="1"/>
</dbReference>
<dbReference type="Proteomes" id="UP000266385">
    <property type="component" value="Unassembled WGS sequence"/>
</dbReference>
<gene>
    <name evidence="2" type="ORF">D1223_12960</name>
</gene>
<dbReference type="AlphaFoldDB" id="A0A399RCX4"/>
<reference evidence="2 3" key="1">
    <citation type="submission" date="2018-08" db="EMBL/GenBank/DDBJ databases">
        <title>Henriciella mobilis sp. nov., isolated from seawater.</title>
        <authorList>
            <person name="Cheng H."/>
            <person name="Wu Y.-H."/>
            <person name="Xu X.-W."/>
            <person name="Guo L.-L."/>
        </authorList>
    </citation>
    <scope>NUCLEOTIDE SEQUENCE [LARGE SCALE GENOMIC DNA]</scope>
    <source>
        <strain evidence="2 3">JN25</strain>
    </source>
</reference>
<name>A0A399RCX4_9PROT</name>
<feature type="chain" id="PRO_5017438251" description="Lipoprotein" evidence="1">
    <location>
        <begin position="17"/>
        <end position="174"/>
    </location>
</feature>
<proteinExistence type="predicted"/>
<dbReference type="OrthoDB" id="7172943at2"/>
<dbReference type="NCBIfam" id="NF047637">
    <property type="entry name" value="lipo_CC0125"/>
    <property type="match status" value="1"/>
</dbReference>
<feature type="signal peptide" evidence="1">
    <location>
        <begin position="1"/>
        <end position="16"/>
    </location>
</feature>
<evidence type="ECO:0000313" key="3">
    <source>
        <dbReference type="Proteomes" id="UP000266385"/>
    </source>
</evidence>